<proteinExistence type="predicted"/>
<feature type="non-terminal residue" evidence="1">
    <location>
        <position position="1"/>
    </location>
</feature>
<accession>A0AAV5UDE7</accession>
<sequence>DCSNISLSESKDTGLLTGRGRRDAFLQLLYYLVDSLHLLLRLSSKSNQITTLKTYSCGIVVDLSYFRFKEIQTRGVNGLHVLHIHYRREHHIQSDCSYKRSRDWGYGRGWSRRSCRTDWSIDTRVNHIRGCGYRTRDGRWLGCLLLLLWSVHLLLHIGGRESGRTDRTTLGKWVFFLLLL</sequence>
<evidence type="ECO:0000313" key="2">
    <source>
        <dbReference type="Proteomes" id="UP001432027"/>
    </source>
</evidence>
<dbReference type="EMBL" id="BTSX01000006">
    <property type="protein sequence ID" value="GMT04170.1"/>
    <property type="molecule type" value="Genomic_DNA"/>
</dbReference>
<gene>
    <name evidence="1" type="ORF">PENTCL1PPCAC_26344</name>
</gene>
<dbReference type="AlphaFoldDB" id="A0AAV5UDE7"/>
<protein>
    <submittedName>
        <fullName evidence="1">Uncharacterized protein</fullName>
    </submittedName>
</protein>
<reference evidence="1" key="1">
    <citation type="submission" date="2023-10" db="EMBL/GenBank/DDBJ databases">
        <title>Genome assembly of Pristionchus species.</title>
        <authorList>
            <person name="Yoshida K."/>
            <person name="Sommer R.J."/>
        </authorList>
    </citation>
    <scope>NUCLEOTIDE SEQUENCE</scope>
    <source>
        <strain evidence="1">RS0144</strain>
    </source>
</reference>
<feature type="non-terminal residue" evidence="1">
    <location>
        <position position="180"/>
    </location>
</feature>
<evidence type="ECO:0000313" key="1">
    <source>
        <dbReference type="EMBL" id="GMT04170.1"/>
    </source>
</evidence>
<comment type="caution">
    <text evidence="1">The sequence shown here is derived from an EMBL/GenBank/DDBJ whole genome shotgun (WGS) entry which is preliminary data.</text>
</comment>
<name>A0AAV5UDE7_9BILA</name>
<dbReference type="Proteomes" id="UP001432027">
    <property type="component" value="Unassembled WGS sequence"/>
</dbReference>
<organism evidence="1 2">
    <name type="scientific">Pristionchus entomophagus</name>
    <dbReference type="NCBI Taxonomy" id="358040"/>
    <lineage>
        <taxon>Eukaryota</taxon>
        <taxon>Metazoa</taxon>
        <taxon>Ecdysozoa</taxon>
        <taxon>Nematoda</taxon>
        <taxon>Chromadorea</taxon>
        <taxon>Rhabditida</taxon>
        <taxon>Rhabditina</taxon>
        <taxon>Diplogasteromorpha</taxon>
        <taxon>Diplogasteroidea</taxon>
        <taxon>Neodiplogasteridae</taxon>
        <taxon>Pristionchus</taxon>
    </lineage>
</organism>
<keyword evidence="2" id="KW-1185">Reference proteome</keyword>